<dbReference type="OrthoDB" id="5296814at2"/>
<proteinExistence type="predicted"/>
<organism evidence="1 2">
    <name type="scientific">Halarcobacter ebronensis</name>
    <dbReference type="NCBI Taxonomy" id="1462615"/>
    <lineage>
        <taxon>Bacteria</taxon>
        <taxon>Pseudomonadati</taxon>
        <taxon>Campylobacterota</taxon>
        <taxon>Epsilonproteobacteria</taxon>
        <taxon>Campylobacterales</taxon>
        <taxon>Arcobacteraceae</taxon>
        <taxon>Halarcobacter</taxon>
    </lineage>
</organism>
<accession>A0A4Q1ANZ8</accession>
<gene>
    <name evidence="1" type="ORF">CRV07_00450</name>
</gene>
<dbReference type="Proteomes" id="UP000289758">
    <property type="component" value="Unassembled WGS sequence"/>
</dbReference>
<comment type="caution">
    <text evidence="1">The sequence shown here is derived from an EMBL/GenBank/DDBJ whole genome shotgun (WGS) entry which is preliminary data.</text>
</comment>
<name>A0A4Q1ANZ8_9BACT</name>
<dbReference type="EMBL" id="PDKK01000001">
    <property type="protein sequence ID" value="RXK08309.1"/>
    <property type="molecule type" value="Genomic_DNA"/>
</dbReference>
<evidence type="ECO:0000313" key="1">
    <source>
        <dbReference type="EMBL" id="RXK08309.1"/>
    </source>
</evidence>
<protein>
    <submittedName>
        <fullName evidence="1">Cytochrome C</fullName>
    </submittedName>
</protein>
<dbReference type="Pfam" id="PF09626">
    <property type="entry name" value="DHC"/>
    <property type="match status" value="1"/>
</dbReference>
<keyword evidence="2" id="KW-1185">Reference proteome</keyword>
<reference evidence="1 2" key="1">
    <citation type="submission" date="2017-10" db="EMBL/GenBank/DDBJ databases">
        <title>Genomics of the genus Arcobacter.</title>
        <authorList>
            <person name="Perez-Cataluna A."/>
            <person name="Figueras M.J."/>
        </authorList>
    </citation>
    <scope>NUCLEOTIDE SEQUENCE [LARGE SCALE GENOMIC DNA]</scope>
    <source>
        <strain evidence="1 2">CECT 8441</strain>
    </source>
</reference>
<sequence length="170" mass="19152">MKTIFIFILLISSLVASEYKSKVAGVAPVNNSLYIKECGACHFAYQPGLLPSNSWKKMMSNLESHFGADATLAQEDFVAISQYLEQNSAEKAYAYKRSYKIANSMRDDGTIIAISKTPYFIKEHKGIPKKYIEQESVKGLFNCIACHTTAQKGIYSERDILIPNYGRWDD</sequence>
<evidence type="ECO:0000313" key="2">
    <source>
        <dbReference type="Proteomes" id="UP000289758"/>
    </source>
</evidence>
<dbReference type="AlphaFoldDB" id="A0A4Q1ANZ8"/>
<dbReference type="InterPro" id="IPR018588">
    <property type="entry name" value="Dihaem_cytochrome-c"/>
</dbReference>
<dbReference type="RefSeq" id="WP_129085886.1">
    <property type="nucleotide sequence ID" value="NZ_CP053836.1"/>
</dbReference>